<name>A0A1H3R2R5_9FIRM</name>
<reference evidence="1 2" key="1">
    <citation type="submission" date="2016-10" db="EMBL/GenBank/DDBJ databases">
        <authorList>
            <person name="de Groot N.N."/>
        </authorList>
    </citation>
    <scope>NUCLEOTIDE SEQUENCE [LARGE SCALE GENOMIC DNA]</scope>
    <source>
        <strain evidence="1 2">APO</strain>
    </source>
</reference>
<sequence>MKFYAQLDKNNKVVGISQLKGAVSEPHMIEISEEDYGEGVVLGRLYENGEFIEAPPEPEPEPTYEEEKARYLSLIKDAQTLGEDEEVERLQQEWKDLKIGKGW</sequence>
<dbReference type="STRING" id="159292.SAMN05192546_11189"/>
<proteinExistence type="predicted"/>
<keyword evidence="2" id="KW-1185">Reference proteome</keyword>
<dbReference type="AlphaFoldDB" id="A0A1H3R2R5"/>
<evidence type="ECO:0000313" key="2">
    <source>
        <dbReference type="Proteomes" id="UP000199230"/>
    </source>
</evidence>
<protein>
    <submittedName>
        <fullName evidence="1">Uncharacterized protein</fullName>
    </submittedName>
</protein>
<dbReference type="EMBL" id="FNPV01000011">
    <property type="protein sequence ID" value="SDZ19595.1"/>
    <property type="molecule type" value="Genomic_DNA"/>
</dbReference>
<gene>
    <name evidence="1" type="ORF">SAMN05192546_11189</name>
</gene>
<dbReference type="Proteomes" id="UP000199230">
    <property type="component" value="Unassembled WGS sequence"/>
</dbReference>
<evidence type="ECO:0000313" key="1">
    <source>
        <dbReference type="EMBL" id="SDZ19595.1"/>
    </source>
</evidence>
<organism evidence="1 2">
    <name type="scientific">Tindallia californiensis</name>
    <dbReference type="NCBI Taxonomy" id="159292"/>
    <lineage>
        <taxon>Bacteria</taxon>
        <taxon>Bacillati</taxon>
        <taxon>Bacillota</taxon>
        <taxon>Clostridia</taxon>
        <taxon>Peptostreptococcales</taxon>
        <taxon>Tindalliaceae</taxon>
        <taxon>Tindallia</taxon>
    </lineage>
</organism>
<accession>A0A1H3R2R5</accession>
<dbReference type="OrthoDB" id="2087570at2"/>
<dbReference type="RefSeq" id="WP_093315397.1">
    <property type="nucleotide sequence ID" value="NZ_FNPV01000011.1"/>
</dbReference>